<sequence length="303" mass="32140">MPRSGRGQSGRGELTMAMIHLGGPPGTGDGPDGLRLHVQRLSPPDGRPPTATVVLVHGLLTDSLASWYFTVAPDLAAAGLDVVMYDQRGHGRSERPGSGYRLETFVSDLERLLDQLEITTPVHLVGNCFGGTVAYGYALRRPERVAGLATIEAKPATPSWLTDISQIMRRIVVELVAHEAESLAWVTAHRGAHTARLAKSAARLVRTTTIAEDVAASRTVSEERVRALRCPALAVYGADSELAAEDGWLRALPPGTRTVMLPGEGHSVLAEAPARIRALLLSWIGEQGTAVPVAAGFEGADAS</sequence>
<comment type="caution">
    <text evidence="2">The sequence shown here is derived from an EMBL/GenBank/DDBJ whole genome shotgun (WGS) entry which is preliminary data.</text>
</comment>
<dbReference type="GO" id="GO:0016787">
    <property type="term" value="F:hydrolase activity"/>
    <property type="evidence" value="ECO:0007669"/>
    <property type="project" value="UniProtKB-KW"/>
</dbReference>
<dbReference type="SUPFAM" id="SSF53474">
    <property type="entry name" value="alpha/beta-Hydrolases"/>
    <property type="match status" value="1"/>
</dbReference>
<keyword evidence="2" id="KW-0378">Hydrolase</keyword>
<name>A0A3M8UH01_9ACTN</name>
<gene>
    <name evidence="2" type="ORF">EEJ42_33970</name>
</gene>
<reference evidence="2 3" key="1">
    <citation type="submission" date="2018-11" db="EMBL/GenBank/DDBJ databases">
        <title>The Potential of Streptomyces as Biocontrol Agents against the Tomato grey mould, Botrytis cinerea (Gray mold) Frontiers in Microbiology.</title>
        <authorList>
            <person name="Li D."/>
        </authorList>
    </citation>
    <scope>NUCLEOTIDE SEQUENCE [LARGE SCALE GENOMIC DNA]</scope>
    <source>
        <strain evidence="2 3">NEAU-LD23</strain>
    </source>
</reference>
<accession>A0A3M8UH01</accession>
<evidence type="ECO:0000313" key="3">
    <source>
        <dbReference type="Proteomes" id="UP000275401"/>
    </source>
</evidence>
<evidence type="ECO:0000259" key="1">
    <source>
        <dbReference type="Pfam" id="PF00561"/>
    </source>
</evidence>
<feature type="domain" description="AB hydrolase-1" evidence="1">
    <location>
        <begin position="52"/>
        <end position="267"/>
    </location>
</feature>
<dbReference type="PRINTS" id="PR00111">
    <property type="entry name" value="ABHYDROLASE"/>
</dbReference>
<protein>
    <submittedName>
        <fullName evidence="2">Alpha/beta hydrolase</fullName>
    </submittedName>
</protein>
<dbReference type="InterPro" id="IPR050228">
    <property type="entry name" value="Carboxylesterase_BioH"/>
</dbReference>
<dbReference type="AlphaFoldDB" id="A0A3M8UH01"/>
<organism evidence="2 3">
    <name type="scientific">Streptomyces botrytidirepellens</name>
    <dbReference type="NCBI Taxonomy" id="2486417"/>
    <lineage>
        <taxon>Bacteria</taxon>
        <taxon>Bacillati</taxon>
        <taxon>Actinomycetota</taxon>
        <taxon>Actinomycetes</taxon>
        <taxon>Kitasatosporales</taxon>
        <taxon>Streptomycetaceae</taxon>
        <taxon>Streptomyces</taxon>
    </lineage>
</organism>
<dbReference type="Proteomes" id="UP000275401">
    <property type="component" value="Unassembled WGS sequence"/>
</dbReference>
<proteinExistence type="predicted"/>
<dbReference type="PANTHER" id="PTHR43194">
    <property type="entry name" value="HYDROLASE ALPHA/BETA FOLD FAMILY"/>
    <property type="match status" value="1"/>
</dbReference>
<dbReference type="InterPro" id="IPR000073">
    <property type="entry name" value="AB_hydrolase_1"/>
</dbReference>
<dbReference type="Pfam" id="PF00561">
    <property type="entry name" value="Abhydrolase_1"/>
    <property type="match status" value="1"/>
</dbReference>
<dbReference type="Gene3D" id="3.40.50.1820">
    <property type="entry name" value="alpha/beta hydrolase"/>
    <property type="match status" value="1"/>
</dbReference>
<dbReference type="EMBL" id="RIBZ01000624">
    <property type="protein sequence ID" value="RNG04736.1"/>
    <property type="molecule type" value="Genomic_DNA"/>
</dbReference>
<evidence type="ECO:0000313" key="2">
    <source>
        <dbReference type="EMBL" id="RNG04736.1"/>
    </source>
</evidence>
<keyword evidence="3" id="KW-1185">Reference proteome</keyword>
<dbReference type="InterPro" id="IPR029058">
    <property type="entry name" value="AB_hydrolase_fold"/>
</dbReference>
<dbReference type="PANTHER" id="PTHR43194:SF2">
    <property type="entry name" value="PEROXISOMAL MEMBRANE PROTEIN LPX1"/>
    <property type="match status" value="1"/>
</dbReference>